<gene>
    <name evidence="2" type="ORF">DT065_04120</name>
</gene>
<dbReference type="OrthoDB" id="9783788at2"/>
<dbReference type="GO" id="GO:0003700">
    <property type="term" value="F:DNA-binding transcription factor activity"/>
    <property type="evidence" value="ECO:0007669"/>
    <property type="project" value="InterPro"/>
</dbReference>
<dbReference type="Proteomes" id="UP000252100">
    <property type="component" value="Chromosome"/>
</dbReference>
<dbReference type="InterPro" id="IPR013324">
    <property type="entry name" value="RNA_pol_sigma_r3/r4-like"/>
</dbReference>
<name>A0A345BWF3_9BACI</name>
<dbReference type="SUPFAM" id="SSF88946">
    <property type="entry name" value="Sigma2 domain of RNA polymerase sigma factors"/>
    <property type="match status" value="1"/>
</dbReference>
<sequence length="172" mass="20485">MSTFQNPSTYPPFEVIYHDYTPLVHRMIRRLHIHSNHEDFLQAGYSGLWYAYRDYDAEKGPFSSYAFMRVRYEMLTMLRKDSNHQERHVYFSSDSPELERLLNLAPEYLVPSDMDALSPYLHHLSPREQLWVIEHAAHDQAPRMIAAKDNVTTETDKGWRKNALRKLRKIMQ</sequence>
<dbReference type="NCBIfam" id="TIGR02937">
    <property type="entry name" value="sigma70-ECF"/>
    <property type="match status" value="1"/>
</dbReference>
<dbReference type="KEGG" id="rue:DT065_04120"/>
<organism evidence="2 3">
    <name type="scientific">Salicibibacter kimchii</name>
    <dbReference type="NCBI Taxonomy" id="2099786"/>
    <lineage>
        <taxon>Bacteria</taxon>
        <taxon>Bacillati</taxon>
        <taxon>Bacillota</taxon>
        <taxon>Bacilli</taxon>
        <taxon>Bacillales</taxon>
        <taxon>Bacillaceae</taxon>
        <taxon>Salicibibacter</taxon>
    </lineage>
</organism>
<dbReference type="InterPro" id="IPR007627">
    <property type="entry name" value="RNA_pol_sigma70_r2"/>
</dbReference>
<dbReference type="AlphaFoldDB" id="A0A345BWF3"/>
<evidence type="ECO:0000313" key="3">
    <source>
        <dbReference type="Proteomes" id="UP000252100"/>
    </source>
</evidence>
<dbReference type="EMBL" id="CP031092">
    <property type="protein sequence ID" value="AXF55284.1"/>
    <property type="molecule type" value="Genomic_DNA"/>
</dbReference>
<proteinExistence type="predicted"/>
<protein>
    <recommendedName>
        <fullName evidence="1">RNA polymerase sigma-70 region 2 domain-containing protein</fullName>
    </recommendedName>
</protein>
<dbReference type="GO" id="GO:0006352">
    <property type="term" value="P:DNA-templated transcription initiation"/>
    <property type="evidence" value="ECO:0007669"/>
    <property type="project" value="InterPro"/>
</dbReference>
<dbReference type="RefSeq" id="WP_114371133.1">
    <property type="nucleotide sequence ID" value="NZ_CP031092.1"/>
</dbReference>
<accession>A0A345BWF3</accession>
<evidence type="ECO:0000313" key="2">
    <source>
        <dbReference type="EMBL" id="AXF55284.1"/>
    </source>
</evidence>
<dbReference type="InterPro" id="IPR014284">
    <property type="entry name" value="RNA_pol_sigma-70_dom"/>
</dbReference>
<evidence type="ECO:0000259" key="1">
    <source>
        <dbReference type="Pfam" id="PF04542"/>
    </source>
</evidence>
<dbReference type="Gene3D" id="1.10.1740.10">
    <property type="match status" value="1"/>
</dbReference>
<dbReference type="InterPro" id="IPR013325">
    <property type="entry name" value="RNA_pol_sigma_r2"/>
</dbReference>
<keyword evidence="3" id="KW-1185">Reference proteome</keyword>
<reference evidence="2 3" key="1">
    <citation type="journal article" date="2018" name="J. Microbiol.">
        <title>Salicibibacter kimchii gen. nov., sp. nov., a moderately halophilic and alkalitolerant bacterium in the family Bacillaceae, isolated from kimchi.</title>
        <authorList>
            <person name="Jang J.Y."/>
            <person name="Oh Y.J."/>
            <person name="Lim S.K."/>
            <person name="Park H.K."/>
            <person name="Lee C."/>
            <person name="Kim J.Y."/>
            <person name="Lee M.A."/>
            <person name="Choi H.J."/>
        </authorList>
    </citation>
    <scope>NUCLEOTIDE SEQUENCE [LARGE SCALE GENOMIC DNA]</scope>
    <source>
        <strain evidence="2 3">NKC1-1</strain>
    </source>
</reference>
<dbReference type="Pfam" id="PF04542">
    <property type="entry name" value="Sigma70_r2"/>
    <property type="match status" value="1"/>
</dbReference>
<dbReference type="SUPFAM" id="SSF88659">
    <property type="entry name" value="Sigma3 and sigma4 domains of RNA polymerase sigma factors"/>
    <property type="match status" value="1"/>
</dbReference>
<feature type="domain" description="RNA polymerase sigma-70 region 2" evidence="1">
    <location>
        <begin position="16"/>
        <end position="82"/>
    </location>
</feature>